<keyword evidence="2" id="KW-0479">Metal-binding</keyword>
<evidence type="ECO:0000313" key="10">
    <source>
        <dbReference type="EMBL" id="WTU77202.1"/>
    </source>
</evidence>
<dbReference type="NCBIfam" id="NF041167">
    <property type="entry name" value="f2_encap_cargo2"/>
    <property type="match status" value="1"/>
</dbReference>
<dbReference type="EMBL" id="CP108264">
    <property type="protein sequence ID" value="WTU77202.1"/>
    <property type="molecule type" value="Genomic_DNA"/>
</dbReference>
<evidence type="ECO:0000256" key="9">
    <source>
        <dbReference type="SAM" id="MobiDB-lite"/>
    </source>
</evidence>
<dbReference type="EC" id="4.2.3.118" evidence="7"/>
<feature type="region of interest" description="Disordered" evidence="9">
    <location>
        <begin position="62"/>
        <end position="88"/>
    </location>
</feature>
<reference evidence="10" key="1">
    <citation type="submission" date="2022-10" db="EMBL/GenBank/DDBJ databases">
        <title>The complete genomes of actinobacterial strains from the NBC collection.</title>
        <authorList>
            <person name="Joergensen T.S."/>
            <person name="Alvarez Arevalo M."/>
            <person name="Sterndorff E.B."/>
            <person name="Faurdal D."/>
            <person name="Vuksanovic O."/>
            <person name="Mourched A.-S."/>
            <person name="Charusanti P."/>
            <person name="Shaw S."/>
            <person name="Blin K."/>
            <person name="Weber T."/>
        </authorList>
    </citation>
    <scope>NUCLEOTIDE SEQUENCE</scope>
    <source>
        <strain evidence="10">NBC_00049</strain>
    </source>
</reference>
<proteinExistence type="inferred from homology"/>
<keyword evidence="3" id="KW-0460">Magnesium</keyword>
<evidence type="ECO:0000256" key="6">
    <source>
        <dbReference type="ARBA" id="ARBA00035653"/>
    </source>
</evidence>
<dbReference type="GO" id="GO:0010333">
    <property type="term" value="F:terpene synthase activity"/>
    <property type="evidence" value="ECO:0007669"/>
    <property type="project" value="InterPro"/>
</dbReference>
<evidence type="ECO:0000256" key="2">
    <source>
        <dbReference type="ARBA" id="ARBA00022723"/>
    </source>
</evidence>
<evidence type="ECO:0000256" key="7">
    <source>
        <dbReference type="ARBA" id="ARBA00035680"/>
    </source>
</evidence>
<dbReference type="SFLD" id="SFLDS00005">
    <property type="entry name" value="Isoprenoid_Synthase_Type_I"/>
    <property type="match status" value="1"/>
</dbReference>
<protein>
    <recommendedName>
        <fullName evidence="8">2-methylisoborneol synthase</fullName>
        <ecNumber evidence="7">4.2.3.118</ecNumber>
    </recommendedName>
</protein>
<sequence length="405" mass="44447">MDRAAARDRTALDRSTFDRTAFDRSAFDRASFDRAAARGGAPAVGDPQEVLGRMFGGRSGLGLGPFPAPRAPSAPGTEDRGGPRSGQGVVIPPLYCPDALRDDPALAETVNEELVRWAAGIGIYEGRLDVLRSYGFGRLMMLAHPDCDDPDRLLAAAKCGLAEWAVDDHWVDEGEDADPGLIGLRTALAHAVVDPVRLPAGYERQFEERAAAEPVLRAFRSCLEHLARFASPTQVTRLRYQLAVMFVGYGHEAHWRVSGRRPPVWEYLVHRYENGFFPCMVLTDPVGGYEVPAQEFADARVRRTYMYAGVASCLLNDLYSMAREEPGDASLPRLIEAEEHCSLQEAVNRTAAIHDEVMRTIEAESAALAALGSPLLGRFLEGVWNWMGGAKEWHATSHRYHGSTA</sequence>
<evidence type="ECO:0000256" key="5">
    <source>
        <dbReference type="ARBA" id="ARBA00035573"/>
    </source>
</evidence>
<organism evidence="10">
    <name type="scientific">Streptomyces sp. NBC_00049</name>
    <dbReference type="NCBI Taxonomy" id="2903617"/>
    <lineage>
        <taxon>Bacteria</taxon>
        <taxon>Bacillati</taxon>
        <taxon>Actinomycetota</taxon>
        <taxon>Actinomycetes</taxon>
        <taxon>Kitasatosporales</taxon>
        <taxon>Streptomycetaceae</taxon>
        <taxon>Streptomyces</taxon>
    </lineage>
</organism>
<dbReference type="GO" id="GO:0046872">
    <property type="term" value="F:metal ion binding"/>
    <property type="evidence" value="ECO:0007669"/>
    <property type="project" value="UniProtKB-KW"/>
</dbReference>
<comment type="similarity">
    <text evidence="6">Belongs to the terpene synthase family. 2-methylisoborneol synthase subfamily.</text>
</comment>
<dbReference type="InterPro" id="IPR047945">
    <property type="entry name" value="MIB_synthase"/>
</dbReference>
<dbReference type="Pfam" id="PF19086">
    <property type="entry name" value="Terpene_syn_C_2"/>
    <property type="match status" value="1"/>
</dbReference>
<dbReference type="InterPro" id="IPR034686">
    <property type="entry name" value="Terpene_cyclase-like_2"/>
</dbReference>
<evidence type="ECO:0000256" key="1">
    <source>
        <dbReference type="ARBA" id="ARBA00001946"/>
    </source>
</evidence>
<name>A0AAU2JZJ2_9ACTN</name>
<comment type="catalytic activity">
    <reaction evidence="5">
        <text>(E)-2-methylgeranyl diphosphate + H2O = 2-methylisoborneol + diphosphate</text>
        <dbReference type="Rhea" id="RHEA:32571"/>
        <dbReference type="ChEBI" id="CHEBI:15377"/>
        <dbReference type="ChEBI" id="CHEBI:33019"/>
        <dbReference type="ChEBI" id="CHEBI:61984"/>
        <dbReference type="ChEBI" id="CHEBI:61987"/>
        <dbReference type="EC" id="4.2.3.118"/>
    </reaction>
</comment>
<evidence type="ECO:0000256" key="4">
    <source>
        <dbReference type="ARBA" id="ARBA00023239"/>
    </source>
</evidence>
<evidence type="ECO:0000256" key="8">
    <source>
        <dbReference type="ARBA" id="ARBA00035696"/>
    </source>
</evidence>
<dbReference type="SUPFAM" id="SSF48576">
    <property type="entry name" value="Terpenoid synthases"/>
    <property type="match status" value="1"/>
</dbReference>
<comment type="cofactor">
    <cofactor evidence="1">
        <name>Mg(2+)</name>
        <dbReference type="ChEBI" id="CHEBI:18420"/>
    </cofactor>
</comment>
<dbReference type="Gene3D" id="1.10.600.10">
    <property type="entry name" value="Farnesyl Diphosphate Synthase"/>
    <property type="match status" value="1"/>
</dbReference>
<gene>
    <name evidence="10" type="ORF">OG327_29845</name>
</gene>
<accession>A0AAU2JZJ2</accession>
<evidence type="ECO:0000256" key="3">
    <source>
        <dbReference type="ARBA" id="ARBA00022842"/>
    </source>
</evidence>
<keyword evidence="4" id="KW-0456">Lyase</keyword>
<dbReference type="InterPro" id="IPR008949">
    <property type="entry name" value="Isoprenoid_synthase_dom_sf"/>
</dbReference>
<dbReference type="GO" id="GO:0042214">
    <property type="term" value="P:terpene metabolic process"/>
    <property type="evidence" value="ECO:0007669"/>
    <property type="project" value="InterPro"/>
</dbReference>
<dbReference type="SFLD" id="SFLDG01020">
    <property type="entry name" value="Terpene_Cyclase_Like_2"/>
    <property type="match status" value="1"/>
</dbReference>
<dbReference type="AlphaFoldDB" id="A0AAU2JZJ2"/>